<dbReference type="AlphaFoldDB" id="A0A177M5S2"/>
<name>A0A177M5S2_METMH</name>
<dbReference type="RefSeq" id="WP_064009608.1">
    <property type="nucleotide sequence ID" value="NZ_LUUG01000093.1"/>
</dbReference>
<accession>A0A177M5S2</accession>
<evidence type="ECO:0000256" key="1">
    <source>
        <dbReference type="PROSITE-ProRule" id="PRU01076"/>
    </source>
</evidence>
<organism evidence="3 6">
    <name type="scientific">Methylomonas methanica</name>
    <dbReference type="NCBI Taxonomy" id="421"/>
    <lineage>
        <taxon>Bacteria</taxon>
        <taxon>Pseudomonadati</taxon>
        <taxon>Pseudomonadota</taxon>
        <taxon>Gammaproteobacteria</taxon>
        <taxon>Methylococcales</taxon>
        <taxon>Methylococcaceae</taxon>
        <taxon>Methylomonas</taxon>
    </lineage>
</organism>
<dbReference type="EMBL" id="LUUH01000049">
    <property type="protein sequence ID" value="OAI04665.1"/>
    <property type="molecule type" value="Genomic_DNA"/>
</dbReference>
<keyword evidence="1" id="KW-0238">DNA-binding</keyword>
<dbReference type="GO" id="GO:0003677">
    <property type="term" value="F:DNA binding"/>
    <property type="evidence" value="ECO:0007669"/>
    <property type="project" value="UniProtKB-UniRule"/>
</dbReference>
<feature type="domain" description="SpoVT-AbrB" evidence="2">
    <location>
        <begin position="3"/>
        <end position="46"/>
    </location>
</feature>
<evidence type="ECO:0000259" key="2">
    <source>
        <dbReference type="PROSITE" id="PS51740"/>
    </source>
</evidence>
<dbReference type="OrthoDB" id="9795766at2"/>
<dbReference type="Gene3D" id="2.10.260.10">
    <property type="match status" value="1"/>
</dbReference>
<reference evidence="5 6" key="1">
    <citation type="submission" date="2016-03" db="EMBL/GenBank/DDBJ databases">
        <authorList>
            <person name="Ploux O."/>
        </authorList>
    </citation>
    <scope>NUCLEOTIDE SEQUENCE [LARGE SCALE GENOMIC DNA]</scope>
    <source>
        <strain evidence="3 6">R-45363</strain>
        <strain evidence="4 5">R-45371</strain>
    </source>
</reference>
<dbReference type="PROSITE" id="PS51257">
    <property type="entry name" value="PROKAR_LIPOPROTEIN"/>
    <property type="match status" value="1"/>
</dbReference>
<dbReference type="EMBL" id="LUUG01000093">
    <property type="protein sequence ID" value="OAI01067.1"/>
    <property type="molecule type" value="Genomic_DNA"/>
</dbReference>
<dbReference type="Proteomes" id="UP000077763">
    <property type="component" value="Unassembled WGS sequence"/>
</dbReference>
<evidence type="ECO:0000313" key="4">
    <source>
        <dbReference type="EMBL" id="OAI04665.1"/>
    </source>
</evidence>
<proteinExistence type="predicted"/>
<comment type="caution">
    <text evidence="3">The sequence shown here is derived from an EMBL/GenBank/DDBJ whole genome shotgun (WGS) entry which is preliminary data.</text>
</comment>
<dbReference type="SMART" id="SM00966">
    <property type="entry name" value="SpoVT_AbrB"/>
    <property type="match status" value="1"/>
</dbReference>
<dbReference type="PROSITE" id="PS51740">
    <property type="entry name" value="SPOVT_ABRB"/>
    <property type="match status" value="1"/>
</dbReference>
<dbReference type="Pfam" id="PF04014">
    <property type="entry name" value="MazE_antitoxin"/>
    <property type="match status" value="1"/>
</dbReference>
<protein>
    <submittedName>
        <fullName evidence="3">AbrB family transcriptional regulator</fullName>
    </submittedName>
</protein>
<dbReference type="SUPFAM" id="SSF89447">
    <property type="entry name" value="AbrB/MazE/MraZ-like"/>
    <property type="match status" value="1"/>
</dbReference>
<dbReference type="InterPro" id="IPR007159">
    <property type="entry name" value="SpoVT-AbrB_dom"/>
</dbReference>
<evidence type="ECO:0000313" key="3">
    <source>
        <dbReference type="EMBL" id="OAI01067.1"/>
    </source>
</evidence>
<dbReference type="InterPro" id="IPR037914">
    <property type="entry name" value="SpoVT-AbrB_sf"/>
</dbReference>
<sequence>MRTNIRKVGNSRGVIIPAALLAACELGEEVELTVQGKTLVIEALKTPRQNWFTAFKPERADDDVWSELPSDEGDEEWSW</sequence>
<evidence type="ECO:0000313" key="6">
    <source>
        <dbReference type="Proteomes" id="UP000078090"/>
    </source>
</evidence>
<gene>
    <name evidence="3" type="ORF">A1332_03240</name>
    <name evidence="4" type="ORF">A1353_13020</name>
</gene>
<dbReference type="Proteomes" id="UP000078090">
    <property type="component" value="Unassembled WGS sequence"/>
</dbReference>
<evidence type="ECO:0000313" key="5">
    <source>
        <dbReference type="Proteomes" id="UP000077763"/>
    </source>
</evidence>